<dbReference type="Pfam" id="PF11738">
    <property type="entry name" value="DUF3298"/>
    <property type="match status" value="1"/>
</dbReference>
<name>A0AAJ1TL71_9BACL</name>
<evidence type="ECO:0000259" key="2">
    <source>
        <dbReference type="Pfam" id="PF13739"/>
    </source>
</evidence>
<reference evidence="3 4" key="1">
    <citation type="submission" date="2023-07" db="EMBL/GenBank/DDBJ databases">
        <title>Genomic Encyclopedia of Type Strains, Phase IV (KMG-IV): sequencing the most valuable type-strain genomes for metagenomic binning, comparative biology and taxonomic classification.</title>
        <authorList>
            <person name="Goeker M."/>
        </authorList>
    </citation>
    <scope>NUCLEOTIDE SEQUENCE [LARGE SCALE GENOMIC DNA]</scope>
    <source>
        <strain evidence="3 4">DSM 46876</strain>
    </source>
</reference>
<dbReference type="RefSeq" id="WP_307253427.1">
    <property type="nucleotide sequence ID" value="NZ_JAUSUV010000009.1"/>
</dbReference>
<evidence type="ECO:0000259" key="1">
    <source>
        <dbReference type="Pfam" id="PF11738"/>
    </source>
</evidence>
<dbReference type="Proteomes" id="UP001238450">
    <property type="component" value="Unassembled WGS sequence"/>
</dbReference>
<dbReference type="InterPro" id="IPR037126">
    <property type="entry name" value="PdaC/RsiV-like_sf"/>
</dbReference>
<accession>A0AAJ1TL71</accession>
<proteinExistence type="predicted"/>
<dbReference type="AlphaFoldDB" id="A0AAJ1TL71"/>
<evidence type="ECO:0000313" key="3">
    <source>
        <dbReference type="EMBL" id="MDQ0418026.1"/>
    </source>
</evidence>
<dbReference type="Gene3D" id="3.90.640.20">
    <property type="entry name" value="Heat-shock cognate protein, ATPase"/>
    <property type="match status" value="1"/>
</dbReference>
<evidence type="ECO:0008006" key="5">
    <source>
        <dbReference type="Google" id="ProtNLM"/>
    </source>
</evidence>
<organism evidence="3 4">
    <name type="scientific">Croceifilum oryzae</name>
    <dbReference type="NCBI Taxonomy" id="1553429"/>
    <lineage>
        <taxon>Bacteria</taxon>
        <taxon>Bacillati</taxon>
        <taxon>Bacillota</taxon>
        <taxon>Bacilli</taxon>
        <taxon>Bacillales</taxon>
        <taxon>Thermoactinomycetaceae</taxon>
        <taxon>Croceifilum</taxon>
    </lineage>
</organism>
<dbReference type="Gene3D" id="3.30.565.40">
    <property type="entry name" value="Fervidobacterium nodosum Rt17-B1 like"/>
    <property type="match status" value="1"/>
</dbReference>
<dbReference type="Pfam" id="PF13739">
    <property type="entry name" value="PdaC"/>
    <property type="match status" value="1"/>
</dbReference>
<comment type="caution">
    <text evidence="3">The sequence shown here is derived from an EMBL/GenBank/DDBJ whole genome shotgun (WGS) entry which is preliminary data.</text>
</comment>
<protein>
    <recommendedName>
        <fullName evidence="5">DUF3298 domain-containing protein</fullName>
    </recommendedName>
</protein>
<feature type="domain" description="DUF3298" evidence="1">
    <location>
        <begin position="112"/>
        <end position="182"/>
    </location>
</feature>
<dbReference type="EMBL" id="JAUSUV010000009">
    <property type="protein sequence ID" value="MDQ0418026.1"/>
    <property type="molecule type" value="Genomic_DNA"/>
</dbReference>
<gene>
    <name evidence="3" type="ORF">J2Z48_002215</name>
</gene>
<sequence length="201" mass="22994">MVTFPVHIHTELYSPNQHVHVYSPEVYGLANQTVQHKINRTIQTTLNRLLRDQGLGQPDLQEMVGNFEIKTNERNILSLVLSVYSFTGGAHGNTVIRPLTFDTTTGREYKLKDLFKPNSDYVEKISQIIRLQIKERDLPVFEPFKSIKPDQGFYIADKSLVITFPLYDLLPYVYGIPYFPISVYSLQDVVNEEGPLGVMMG</sequence>
<evidence type="ECO:0000313" key="4">
    <source>
        <dbReference type="Proteomes" id="UP001238450"/>
    </source>
</evidence>
<dbReference type="InterPro" id="IPR021729">
    <property type="entry name" value="DUF3298"/>
</dbReference>
<feature type="domain" description="Deacetylase PdaC" evidence="2">
    <location>
        <begin position="19"/>
        <end position="94"/>
    </location>
</feature>
<dbReference type="InterPro" id="IPR025303">
    <property type="entry name" value="PdaC"/>
</dbReference>
<keyword evidence="4" id="KW-1185">Reference proteome</keyword>